<dbReference type="RefSeq" id="WP_092352597.1">
    <property type="nucleotide sequence ID" value="NZ_BLMI01000168.1"/>
</dbReference>
<dbReference type="Proteomes" id="UP000490821">
    <property type="component" value="Unassembled WGS sequence"/>
</dbReference>
<dbReference type="GeneID" id="78287760"/>
<reference evidence="3" key="1">
    <citation type="submission" date="2016-10" db="EMBL/GenBank/DDBJ databases">
        <authorList>
            <person name="de Groot N.N."/>
        </authorList>
    </citation>
    <scope>NUCLEOTIDE SEQUENCE [LARGE SCALE GENOMIC DNA]</scope>
    <source>
        <strain evidence="3">DSM 1551</strain>
    </source>
</reference>
<keyword evidence="4" id="KW-1185">Reference proteome</keyword>
<sequence>MIKTVDDYINSFPDNIKEKLICLRKIIVENAPDAKEGISWGVPTYNLNGFLVQFAVCKKHLGFYTSPATLVCFQEQLNGYKTNSKNTVRLPIDQDLPVNLIKEMVLFKVKENNSD</sequence>
<evidence type="ECO:0000313" key="5">
    <source>
        <dbReference type="Proteomes" id="UP000490821"/>
    </source>
</evidence>
<dbReference type="Pfam" id="PF08818">
    <property type="entry name" value="DUF1801"/>
    <property type="match status" value="1"/>
</dbReference>
<name>A0A1I0D672_9FIRM</name>
<dbReference type="EMBL" id="FOIN01000005">
    <property type="protein sequence ID" value="SET27682.1"/>
    <property type="molecule type" value="Genomic_DNA"/>
</dbReference>
<evidence type="ECO:0000313" key="4">
    <source>
        <dbReference type="Proteomes" id="UP000198558"/>
    </source>
</evidence>
<proteinExistence type="predicted"/>
<gene>
    <name evidence="2" type="ORF">IMSAGC017_01303</name>
    <name evidence="3" type="ORF">SAMN04489758_10533</name>
</gene>
<evidence type="ECO:0000259" key="1">
    <source>
        <dbReference type="Pfam" id="PF08818"/>
    </source>
</evidence>
<feature type="domain" description="YdhG-like" evidence="1">
    <location>
        <begin position="18"/>
        <end position="107"/>
    </location>
</feature>
<accession>A0A1I0D672</accession>
<dbReference type="EMBL" id="BLMI01000168">
    <property type="protein sequence ID" value="GFI41260.1"/>
    <property type="molecule type" value="Genomic_DNA"/>
</dbReference>
<evidence type="ECO:0000313" key="2">
    <source>
        <dbReference type="EMBL" id="GFI41260.1"/>
    </source>
</evidence>
<organism evidence="3 4">
    <name type="scientific">Thomasclavelia cocleata</name>
    <dbReference type="NCBI Taxonomy" id="69824"/>
    <lineage>
        <taxon>Bacteria</taxon>
        <taxon>Bacillati</taxon>
        <taxon>Bacillota</taxon>
        <taxon>Erysipelotrichia</taxon>
        <taxon>Erysipelotrichales</taxon>
        <taxon>Coprobacillaceae</taxon>
        <taxon>Thomasclavelia</taxon>
    </lineage>
</organism>
<dbReference type="OrthoDB" id="115213at2"/>
<reference evidence="2 5" key="3">
    <citation type="journal article" date="2020" name="Microbiome">
        <title>Single-cell genomics of uncultured bacteria reveals dietary fiber responders in the mouse gut microbiota.</title>
        <authorList>
            <person name="Chijiiwa R."/>
            <person name="Hosokawa M."/>
            <person name="Kogawa M."/>
            <person name="Nishikawa Y."/>
            <person name="Ide K."/>
            <person name="Sakanashi C."/>
            <person name="Takahashi K."/>
            <person name="Takeyama H."/>
        </authorList>
    </citation>
    <scope>NUCLEOTIDE SEQUENCE [LARGE SCALE GENOMIC DNA]</scope>
    <source>
        <strain evidence="2">IMSAGC_017</strain>
    </source>
</reference>
<evidence type="ECO:0000313" key="3">
    <source>
        <dbReference type="EMBL" id="SET27682.1"/>
    </source>
</evidence>
<protein>
    <submittedName>
        <fullName evidence="3">Uncharacterized conserved protein YdhG, YjbR/CyaY-like superfamily, DUF1801 family</fullName>
    </submittedName>
</protein>
<reference evidence="4" key="2">
    <citation type="submission" date="2016-10" db="EMBL/GenBank/DDBJ databases">
        <authorList>
            <person name="Varghese N."/>
            <person name="Submissions S."/>
        </authorList>
    </citation>
    <scope>NUCLEOTIDE SEQUENCE [LARGE SCALE GENOMIC DNA]</scope>
    <source>
        <strain evidence="4">DSM 1551</strain>
    </source>
</reference>
<dbReference type="SUPFAM" id="SSF159888">
    <property type="entry name" value="YdhG-like"/>
    <property type="match status" value="1"/>
</dbReference>
<dbReference type="Proteomes" id="UP000198558">
    <property type="component" value="Unassembled WGS sequence"/>
</dbReference>
<dbReference type="InterPro" id="IPR014922">
    <property type="entry name" value="YdhG-like"/>
</dbReference>
<dbReference type="AlphaFoldDB" id="A0A1I0D672"/>
<dbReference type="Gene3D" id="3.90.1150.200">
    <property type="match status" value="1"/>
</dbReference>